<dbReference type="SMART" id="SM00116">
    <property type="entry name" value="CBS"/>
    <property type="match status" value="2"/>
</dbReference>
<dbReference type="Gene3D" id="3.10.580.10">
    <property type="entry name" value="CBS-domain"/>
    <property type="match status" value="1"/>
</dbReference>
<keyword evidence="6 11" id="KW-1133">Transmembrane helix</keyword>
<evidence type="ECO:0000256" key="1">
    <source>
        <dbReference type="ARBA" id="ARBA00004651"/>
    </source>
</evidence>
<evidence type="ECO:0000256" key="8">
    <source>
        <dbReference type="ARBA" id="ARBA00023136"/>
    </source>
</evidence>
<feature type="transmembrane region" description="Helical" evidence="11">
    <location>
        <begin position="87"/>
        <end position="108"/>
    </location>
</feature>
<dbReference type="InterPro" id="IPR036318">
    <property type="entry name" value="FAD-bd_PCMH-like_sf"/>
</dbReference>
<feature type="domain" description="CBS" evidence="12">
    <location>
        <begin position="203"/>
        <end position="264"/>
    </location>
</feature>
<feature type="domain" description="CBS" evidence="12">
    <location>
        <begin position="271"/>
        <end position="328"/>
    </location>
</feature>
<dbReference type="InterPro" id="IPR044751">
    <property type="entry name" value="Ion_transp-like_CBS"/>
</dbReference>
<dbReference type="CDD" id="cd04590">
    <property type="entry name" value="CBS_pair_CorC_HlyC_assoc"/>
    <property type="match status" value="1"/>
</dbReference>
<dbReference type="PANTHER" id="PTHR22777:SF32">
    <property type="entry name" value="UPF0053 INNER MEMBRANE PROTEIN YFJD"/>
    <property type="match status" value="1"/>
</dbReference>
<dbReference type="Gene3D" id="3.30.465.10">
    <property type="match status" value="1"/>
</dbReference>
<feature type="compositionally biased region" description="Basic and acidic residues" evidence="10">
    <location>
        <begin position="421"/>
        <end position="446"/>
    </location>
</feature>
<dbReference type="PANTHER" id="PTHR22777">
    <property type="entry name" value="HEMOLYSIN-RELATED"/>
    <property type="match status" value="1"/>
</dbReference>
<dbReference type="PATRIC" id="fig|1461584.3.peg.1500"/>
<comment type="subcellular location">
    <subcellularLocation>
        <location evidence="1">Cell membrane</location>
        <topology evidence="1">Multi-pass membrane protein</topology>
    </subcellularLocation>
</comment>
<dbReference type="PROSITE" id="PS51371">
    <property type="entry name" value="CBS"/>
    <property type="match status" value="2"/>
</dbReference>
<dbReference type="GO" id="GO:0005886">
    <property type="term" value="C:plasma membrane"/>
    <property type="evidence" value="ECO:0007669"/>
    <property type="project" value="UniProtKB-SubCell"/>
</dbReference>
<sequence>MSIGVLIAMAVVFVVLAGLLTAAESAYSYLPRHDAEALLEGRSGGSLRRILDAPVAHMQALRFWRVWFEMATAVSVATVFQLLLDNIWLAGLLATVTMAAVGFVLVGVSPRQIGRRHVSGVVVLTANLVRVLRTVLGPVPGWLVRVGTAVAPGAQGQDAAFLTEDEFRELVDRASEADMIEDAEAEFIHSVFELGDTKVRSVMVPRTDMVCIQSGSTLRKAMSLFLRSGYSRVPVIQDSADRILGILYLKDVAAQLHGHPPEALDRPVDEVLRDVRYVPESKAVSELLQELQRESTHVAIVIDEYGGTAGLVTLEDLIEEIVGEIVDEYDSERPEIEDLGDGRFRLSSRTGIDDLGEIFGVELEDDEVDTVGGLLAKSLGRVPIVGSETDIHGIRLHAERLEGRRNRVSHVLAWRAPQAADDNRGTDADSGADDRSHTTELVPRND</sequence>
<protein>
    <submittedName>
        <fullName evidence="13">Magnesium and cobalt efflux protein CorC</fullName>
    </submittedName>
</protein>
<accession>A0A078MPI1</accession>
<feature type="region of interest" description="Disordered" evidence="10">
    <location>
        <begin position="417"/>
        <end position="446"/>
    </location>
</feature>
<keyword evidence="8 11" id="KW-0472">Membrane</keyword>
<dbReference type="Pfam" id="PF01595">
    <property type="entry name" value="CNNM"/>
    <property type="match status" value="1"/>
</dbReference>
<comment type="similarity">
    <text evidence="2">Belongs to the UPF0053 family.</text>
</comment>
<evidence type="ECO:0000313" key="13">
    <source>
        <dbReference type="EMBL" id="CEA08174.1"/>
    </source>
</evidence>
<evidence type="ECO:0000256" key="5">
    <source>
        <dbReference type="ARBA" id="ARBA00022737"/>
    </source>
</evidence>
<reference evidence="13" key="1">
    <citation type="submission" date="2014-07" db="EMBL/GenBank/DDBJ databases">
        <authorList>
            <person name="Urmite Genomes Urmite Genomes"/>
        </authorList>
    </citation>
    <scope>NUCLEOTIDE SEQUENCE</scope>
    <source>
        <strain evidence="13">11W110_air</strain>
    </source>
</reference>
<evidence type="ECO:0000256" key="10">
    <source>
        <dbReference type="SAM" id="MobiDB-lite"/>
    </source>
</evidence>
<organism evidence="13">
    <name type="scientific">Arthrobacter saudimassiliensis</name>
    <dbReference type="NCBI Taxonomy" id="1461584"/>
    <lineage>
        <taxon>Bacteria</taxon>
        <taxon>Bacillati</taxon>
        <taxon>Actinomycetota</taxon>
        <taxon>Actinomycetes</taxon>
        <taxon>Micrococcales</taxon>
        <taxon>Micrococcaceae</taxon>
        <taxon>Arthrobacter</taxon>
    </lineage>
</organism>
<dbReference type="SMART" id="SM01091">
    <property type="entry name" value="CorC_HlyC"/>
    <property type="match status" value="1"/>
</dbReference>
<dbReference type="Pfam" id="PF00571">
    <property type="entry name" value="CBS"/>
    <property type="match status" value="2"/>
</dbReference>
<dbReference type="InterPro" id="IPR046342">
    <property type="entry name" value="CBS_dom_sf"/>
</dbReference>
<gene>
    <name evidence="13" type="primary">corC_1</name>
    <name evidence="13" type="ORF">BN1051_01512</name>
</gene>
<evidence type="ECO:0000256" key="7">
    <source>
        <dbReference type="ARBA" id="ARBA00023122"/>
    </source>
</evidence>
<evidence type="ECO:0000259" key="12">
    <source>
        <dbReference type="PROSITE" id="PS51371"/>
    </source>
</evidence>
<dbReference type="GO" id="GO:0050660">
    <property type="term" value="F:flavin adenine dinucleotide binding"/>
    <property type="evidence" value="ECO:0007669"/>
    <property type="project" value="InterPro"/>
</dbReference>
<evidence type="ECO:0000256" key="3">
    <source>
        <dbReference type="ARBA" id="ARBA00022475"/>
    </source>
</evidence>
<dbReference type="SUPFAM" id="SSF56176">
    <property type="entry name" value="FAD-binding/transporter-associated domain-like"/>
    <property type="match status" value="1"/>
</dbReference>
<evidence type="ECO:0000256" key="11">
    <source>
        <dbReference type="SAM" id="Phobius"/>
    </source>
</evidence>
<proteinExistence type="inferred from homology"/>
<evidence type="ECO:0000256" key="4">
    <source>
        <dbReference type="ARBA" id="ARBA00022692"/>
    </source>
</evidence>
<dbReference type="InterPro" id="IPR002550">
    <property type="entry name" value="CNNM"/>
</dbReference>
<dbReference type="EMBL" id="LN483070">
    <property type="protein sequence ID" value="CEA08174.1"/>
    <property type="molecule type" value="Genomic_DNA"/>
</dbReference>
<evidence type="ECO:0000256" key="6">
    <source>
        <dbReference type="ARBA" id="ARBA00022989"/>
    </source>
</evidence>
<keyword evidence="7 9" id="KW-0129">CBS domain</keyword>
<dbReference type="AlphaFoldDB" id="A0A078MPI1"/>
<dbReference type="InterPro" id="IPR005170">
    <property type="entry name" value="Transptr-assoc_dom"/>
</dbReference>
<dbReference type="SUPFAM" id="SSF54631">
    <property type="entry name" value="CBS-domain pair"/>
    <property type="match status" value="1"/>
</dbReference>
<name>A0A078MPI1_9MICC</name>
<dbReference type="Pfam" id="PF03471">
    <property type="entry name" value="CorC_HlyC"/>
    <property type="match status" value="1"/>
</dbReference>
<evidence type="ECO:0000256" key="2">
    <source>
        <dbReference type="ARBA" id="ARBA00006337"/>
    </source>
</evidence>
<dbReference type="InterPro" id="IPR000644">
    <property type="entry name" value="CBS_dom"/>
</dbReference>
<dbReference type="FunFam" id="3.10.580.10:FF:000002">
    <property type="entry name" value="Magnesium/cobalt efflux protein CorC"/>
    <property type="match status" value="1"/>
</dbReference>
<keyword evidence="5" id="KW-0677">Repeat</keyword>
<dbReference type="InterPro" id="IPR016169">
    <property type="entry name" value="FAD-bd_PCMH_sub2"/>
</dbReference>
<evidence type="ECO:0000256" key="9">
    <source>
        <dbReference type="PROSITE-ProRule" id="PRU00703"/>
    </source>
</evidence>
<keyword evidence="3" id="KW-1003">Cell membrane</keyword>
<keyword evidence="4 11" id="KW-0812">Transmembrane</keyword>